<feature type="domain" description="PAS" evidence="4">
    <location>
        <begin position="9"/>
        <end position="58"/>
    </location>
</feature>
<dbReference type="InterPro" id="IPR035965">
    <property type="entry name" value="PAS-like_dom_sf"/>
</dbReference>
<dbReference type="EMBL" id="JAUBDH010000004">
    <property type="protein sequence ID" value="MDW0109819.1"/>
    <property type="molecule type" value="Genomic_DNA"/>
</dbReference>
<keyword evidence="7" id="KW-1185">Reference proteome</keyword>
<dbReference type="Proteomes" id="UP001280629">
    <property type="component" value="Unassembled WGS sequence"/>
</dbReference>
<dbReference type="InterPro" id="IPR036513">
    <property type="entry name" value="STAS_dom_sf"/>
</dbReference>
<keyword evidence="2" id="KW-0288">FMN</keyword>
<dbReference type="SUPFAM" id="SSF52091">
    <property type="entry name" value="SpoIIaa-like"/>
    <property type="match status" value="1"/>
</dbReference>
<dbReference type="CDD" id="cd07041">
    <property type="entry name" value="STAS_RsbR_RsbS_like"/>
    <property type="match status" value="1"/>
</dbReference>
<dbReference type="InterPro" id="IPR002645">
    <property type="entry name" value="STAS_dom"/>
</dbReference>
<dbReference type="InterPro" id="IPR000014">
    <property type="entry name" value="PAS"/>
</dbReference>
<dbReference type="PROSITE" id="PS50112">
    <property type="entry name" value="PAS"/>
    <property type="match status" value="1"/>
</dbReference>
<dbReference type="SMART" id="SM00086">
    <property type="entry name" value="PAC"/>
    <property type="match status" value="1"/>
</dbReference>
<keyword evidence="1" id="KW-0285">Flavoprotein</keyword>
<dbReference type="CDD" id="cd00130">
    <property type="entry name" value="PAS"/>
    <property type="match status" value="1"/>
</dbReference>
<proteinExistence type="predicted"/>
<name>A0ABU4FYL8_9BACL</name>
<dbReference type="SMART" id="SM00091">
    <property type="entry name" value="PAS"/>
    <property type="match status" value="1"/>
</dbReference>
<dbReference type="PANTHER" id="PTHR47429:SF2">
    <property type="entry name" value="PROTEIN TWIN LOV 1"/>
    <property type="match status" value="1"/>
</dbReference>
<dbReference type="Pfam" id="PF13426">
    <property type="entry name" value="PAS_9"/>
    <property type="match status" value="1"/>
</dbReference>
<dbReference type="NCBIfam" id="TIGR00229">
    <property type="entry name" value="sensory_box"/>
    <property type="match status" value="1"/>
</dbReference>
<protein>
    <submittedName>
        <fullName evidence="6">PAS domain-containing protein</fullName>
    </submittedName>
</protein>
<dbReference type="PROSITE" id="PS50801">
    <property type="entry name" value="STAS"/>
    <property type="match status" value="1"/>
</dbReference>
<evidence type="ECO:0000259" key="4">
    <source>
        <dbReference type="PROSITE" id="PS50112"/>
    </source>
</evidence>
<dbReference type="InterPro" id="IPR001610">
    <property type="entry name" value="PAC"/>
</dbReference>
<evidence type="ECO:0000313" key="6">
    <source>
        <dbReference type="EMBL" id="MDW0109819.1"/>
    </source>
</evidence>
<reference evidence="6 7" key="1">
    <citation type="submission" date="2023-06" db="EMBL/GenBank/DDBJ databases">
        <title>Sporosarcina sp. nov., isolated from Korean traditional fermented seafood 'Jeotgal'.</title>
        <authorList>
            <person name="Yang A.-I."/>
            <person name="Shin N.-R."/>
        </authorList>
    </citation>
    <scope>NUCLEOTIDE SEQUENCE [LARGE SCALE GENOMIC DNA]</scope>
    <source>
        <strain evidence="6 7">KCTC3840</strain>
    </source>
</reference>
<gene>
    <name evidence="6" type="ORF">QT716_07080</name>
</gene>
<accession>A0ABU4FYL8</accession>
<evidence type="ECO:0000256" key="2">
    <source>
        <dbReference type="ARBA" id="ARBA00022643"/>
    </source>
</evidence>
<sequence length="256" mass="28814">MENLTQSMQTQLLEAMLDGSRVATLVTDPSQPDNPIIYANRTFETMTGYPLSETIGQNCRFLQGAETDPFAIQKIRAAIYNKKPLTITLKNYRKDGTLFWNRLSITPLEIGSRSFFIGTQTNVSVEYRQRDELSTKDSVIEQLMLPIMMIQDDLAAVSLIGEMSPHRFNLLTEKLSEFVQLHRIGHVIIDITGLYWNHESPLSSLLAVQDVLRLMGAQLYITGISPKVAQSLVSTKMADEQIRTFSSIQQAIAQIS</sequence>
<evidence type="ECO:0000259" key="5">
    <source>
        <dbReference type="PROSITE" id="PS50801"/>
    </source>
</evidence>
<dbReference type="Pfam" id="PF01740">
    <property type="entry name" value="STAS"/>
    <property type="match status" value="1"/>
</dbReference>
<feature type="domain" description="STAS" evidence="5">
    <location>
        <begin position="144"/>
        <end position="255"/>
    </location>
</feature>
<dbReference type="SUPFAM" id="SSF55785">
    <property type="entry name" value="PYP-like sensor domain (PAS domain)"/>
    <property type="match status" value="1"/>
</dbReference>
<evidence type="ECO:0000256" key="1">
    <source>
        <dbReference type="ARBA" id="ARBA00022630"/>
    </source>
</evidence>
<dbReference type="PANTHER" id="PTHR47429">
    <property type="entry name" value="PROTEIN TWIN LOV 1"/>
    <property type="match status" value="1"/>
</dbReference>
<evidence type="ECO:0000313" key="7">
    <source>
        <dbReference type="Proteomes" id="UP001280629"/>
    </source>
</evidence>
<keyword evidence="3" id="KW-0157">Chromophore</keyword>
<evidence type="ECO:0000256" key="3">
    <source>
        <dbReference type="ARBA" id="ARBA00022991"/>
    </source>
</evidence>
<organism evidence="6 7">
    <name type="scientific">Sporosarcina aquimarina</name>
    <dbReference type="NCBI Taxonomy" id="114975"/>
    <lineage>
        <taxon>Bacteria</taxon>
        <taxon>Bacillati</taxon>
        <taxon>Bacillota</taxon>
        <taxon>Bacilli</taxon>
        <taxon>Bacillales</taxon>
        <taxon>Caryophanaceae</taxon>
        <taxon>Sporosarcina</taxon>
    </lineage>
</organism>
<dbReference type="Gene3D" id="3.30.750.24">
    <property type="entry name" value="STAS domain"/>
    <property type="match status" value="1"/>
</dbReference>
<dbReference type="Gene3D" id="3.30.450.20">
    <property type="entry name" value="PAS domain"/>
    <property type="match status" value="1"/>
</dbReference>
<comment type="caution">
    <text evidence="6">The sequence shown here is derived from an EMBL/GenBank/DDBJ whole genome shotgun (WGS) entry which is preliminary data.</text>
</comment>